<evidence type="ECO:0000256" key="10">
    <source>
        <dbReference type="PIRSR" id="PIRSR500134-3"/>
    </source>
</evidence>
<evidence type="ECO:0000256" key="8">
    <source>
        <dbReference type="PIRSR" id="PIRSR500134-1"/>
    </source>
</evidence>
<name>A0A074LSL4_9BACL</name>
<dbReference type="InterPro" id="IPR014026">
    <property type="entry name" value="UDP-Glc/GDP-Man_DH_dimer"/>
</dbReference>
<feature type="binding site" evidence="10">
    <location>
        <position position="335"/>
    </location>
    <ligand>
        <name>NAD(+)</name>
        <dbReference type="ChEBI" id="CHEBI:57540"/>
    </ligand>
</feature>
<comment type="caution">
    <text evidence="12">The sequence shown here is derived from an EMBL/GenBank/DDBJ whole genome shotgun (WGS) entry which is preliminary data.</text>
</comment>
<feature type="binding site" evidence="9">
    <location>
        <position position="328"/>
    </location>
    <ligand>
        <name>substrate</name>
    </ligand>
</feature>
<dbReference type="Gene3D" id="1.20.5.100">
    <property type="entry name" value="Cytochrome c1, transmembrane anchor, C-terminal"/>
    <property type="match status" value="1"/>
</dbReference>
<organism evidence="12 13">
    <name type="scientific">Tumebacillus flagellatus</name>
    <dbReference type="NCBI Taxonomy" id="1157490"/>
    <lineage>
        <taxon>Bacteria</taxon>
        <taxon>Bacillati</taxon>
        <taxon>Bacillota</taxon>
        <taxon>Bacilli</taxon>
        <taxon>Bacillales</taxon>
        <taxon>Alicyclobacillaceae</taxon>
        <taxon>Tumebacillus</taxon>
    </lineage>
</organism>
<evidence type="ECO:0000256" key="7">
    <source>
        <dbReference type="PIRNR" id="PIRNR000124"/>
    </source>
</evidence>
<dbReference type="InterPro" id="IPR028357">
    <property type="entry name" value="UDPglc_DH_bac"/>
</dbReference>
<keyword evidence="4 7" id="KW-0560">Oxidoreductase</keyword>
<evidence type="ECO:0000313" key="12">
    <source>
        <dbReference type="EMBL" id="KEO83485.1"/>
    </source>
</evidence>
<evidence type="ECO:0000313" key="13">
    <source>
        <dbReference type="Proteomes" id="UP000027931"/>
    </source>
</evidence>
<dbReference type="EC" id="1.1.1.22" evidence="3 7"/>
<dbReference type="OrthoDB" id="9803238at2"/>
<sequence length="439" mass="47709">MMITVVGTGYVGTTTTVALAMLGHTVCGVDVDPVKVRALQSGSLPIFEEGLEDALRRETAAGRLRFTCDLGQALPGCDVIMLAVGTPPDEDGSANLRALEEVSRQLGRLLQPKAHGRPPVIAIKSTVPVGTGERVRGWLLQEMILRGLHIPFEMASNPEFLREGRALHDAMHPDRVVVGADTPGAANVMKQMYLPLQAPLLLTSIRDAEMIKYASNAFLATKISFMNELARLCERVGANIQQVAQGMGFDARINPHFLQAGIGYGGSCFPKDVQALQALAAQSGLTLQILQAVEAVNASQPGWFLQKVKHVLGSLNGQHITVLGLTFKPGTDDIRESPAIPILKHLEEQGAQITAFDPQGMAAMKQRFPNVTYASTLQESLRDADAVLLLTEWKEVVEHDWGASWSELRQPIVFDGRNVLDSAQMRAWGYQYYGVARPS</sequence>
<feature type="binding site" evidence="9">
    <location>
        <begin position="160"/>
        <end position="163"/>
    </location>
    <ligand>
        <name>substrate</name>
    </ligand>
</feature>
<reference evidence="12 13" key="1">
    <citation type="journal article" date="2013" name="Int. J. Syst. Evol. Microbiol.">
        <title>Tumebacillus flagellatus sp. nov., an alpha-amylase/pullulanase-producing bacterium isolated from cassava wastewater.</title>
        <authorList>
            <person name="Wang Q."/>
            <person name="Xie N."/>
            <person name="Qin Y."/>
            <person name="Shen N."/>
            <person name="Zhu J."/>
            <person name="Mi H."/>
            <person name="Huang R."/>
        </authorList>
    </citation>
    <scope>NUCLEOTIDE SEQUENCE [LARGE SCALE GENOMIC DNA]</scope>
    <source>
        <strain evidence="12 13">GST4</strain>
    </source>
</reference>
<comment type="pathway">
    <text evidence="1">Nucleotide-sugar biosynthesis; UDP-alpha-D-glucuronate biosynthesis; UDP-alpha-D-glucuronate from UDP-alpha-D-glucose: step 1/1.</text>
</comment>
<dbReference type="PIRSF" id="PIRSF500134">
    <property type="entry name" value="UDPglc_DH_bac"/>
    <property type="match status" value="1"/>
</dbReference>
<dbReference type="Proteomes" id="UP000027931">
    <property type="component" value="Unassembled WGS sequence"/>
</dbReference>
<dbReference type="PANTHER" id="PTHR43750">
    <property type="entry name" value="UDP-GLUCOSE 6-DEHYDROGENASE TUAD"/>
    <property type="match status" value="1"/>
</dbReference>
<dbReference type="InterPro" id="IPR017476">
    <property type="entry name" value="UDP-Glc/GDP-Man"/>
</dbReference>
<feature type="binding site" evidence="10">
    <location>
        <position position="30"/>
    </location>
    <ligand>
        <name>NAD(+)</name>
        <dbReference type="ChEBI" id="CHEBI:57540"/>
    </ligand>
</feature>
<comment type="similarity">
    <text evidence="2 7">Belongs to the UDP-glucose/GDP-mannose dehydrogenase family.</text>
</comment>
<dbReference type="Gene3D" id="3.40.50.720">
    <property type="entry name" value="NAD(P)-binding Rossmann-like Domain"/>
    <property type="match status" value="2"/>
</dbReference>
<dbReference type="InterPro" id="IPR036220">
    <property type="entry name" value="UDP-Glc/GDP-Man_DH_C_sf"/>
</dbReference>
<dbReference type="eggNOG" id="COG1004">
    <property type="taxonomic scope" value="Bacteria"/>
</dbReference>
<dbReference type="STRING" id="1157490.EL26_09720"/>
<dbReference type="PANTHER" id="PTHR43750:SF3">
    <property type="entry name" value="UDP-GLUCOSE 6-DEHYDROGENASE TUAD"/>
    <property type="match status" value="1"/>
</dbReference>
<dbReference type="GO" id="GO:0003979">
    <property type="term" value="F:UDP-glucose 6-dehydrogenase activity"/>
    <property type="evidence" value="ECO:0007669"/>
    <property type="project" value="UniProtKB-EC"/>
</dbReference>
<accession>A0A074LSL4</accession>
<feature type="binding site" evidence="10">
    <location>
        <position position="126"/>
    </location>
    <ligand>
        <name>NAD(+)</name>
        <dbReference type="ChEBI" id="CHEBI:57540"/>
    </ligand>
</feature>
<dbReference type="AlphaFoldDB" id="A0A074LSL4"/>
<comment type="catalytic activity">
    <reaction evidence="6 7">
        <text>UDP-alpha-D-glucose + 2 NAD(+) + H2O = UDP-alpha-D-glucuronate + 2 NADH + 3 H(+)</text>
        <dbReference type="Rhea" id="RHEA:23596"/>
        <dbReference type="ChEBI" id="CHEBI:15377"/>
        <dbReference type="ChEBI" id="CHEBI:15378"/>
        <dbReference type="ChEBI" id="CHEBI:57540"/>
        <dbReference type="ChEBI" id="CHEBI:57945"/>
        <dbReference type="ChEBI" id="CHEBI:58052"/>
        <dbReference type="ChEBI" id="CHEBI:58885"/>
        <dbReference type="EC" id="1.1.1.22"/>
    </reaction>
</comment>
<dbReference type="SUPFAM" id="SSF52413">
    <property type="entry name" value="UDP-glucose/GDP-mannose dehydrogenase C-terminal domain"/>
    <property type="match status" value="1"/>
</dbReference>
<dbReference type="EMBL" id="JMIR01000011">
    <property type="protein sequence ID" value="KEO83485.1"/>
    <property type="molecule type" value="Genomic_DNA"/>
</dbReference>
<evidence type="ECO:0000256" key="3">
    <source>
        <dbReference type="ARBA" id="ARBA00012954"/>
    </source>
</evidence>
<feature type="binding site" evidence="10">
    <location>
        <position position="35"/>
    </location>
    <ligand>
        <name>NAD(+)</name>
        <dbReference type="ChEBI" id="CHEBI:57540"/>
    </ligand>
</feature>
<protein>
    <recommendedName>
        <fullName evidence="3 7">UDP-glucose 6-dehydrogenase</fullName>
        <ecNumber evidence="3 7">1.1.1.22</ecNumber>
    </recommendedName>
</protein>
<dbReference type="SUPFAM" id="SSF48179">
    <property type="entry name" value="6-phosphogluconate dehydrogenase C-terminal domain-like"/>
    <property type="match status" value="1"/>
</dbReference>
<feature type="binding site" evidence="9">
    <location>
        <position position="265"/>
    </location>
    <ligand>
        <name>substrate</name>
    </ligand>
</feature>
<evidence type="ECO:0000256" key="1">
    <source>
        <dbReference type="ARBA" id="ARBA00004701"/>
    </source>
</evidence>
<dbReference type="GO" id="GO:0000271">
    <property type="term" value="P:polysaccharide biosynthetic process"/>
    <property type="evidence" value="ECO:0007669"/>
    <property type="project" value="InterPro"/>
</dbReference>
<dbReference type="GO" id="GO:0051287">
    <property type="term" value="F:NAD binding"/>
    <property type="evidence" value="ECO:0007669"/>
    <property type="project" value="InterPro"/>
</dbReference>
<dbReference type="PIRSF" id="PIRSF000124">
    <property type="entry name" value="UDPglc_GDPman_dh"/>
    <property type="match status" value="1"/>
</dbReference>
<feature type="domain" description="UDP-glucose/GDP-mannose dehydrogenase C-terminal" evidence="11">
    <location>
        <begin position="321"/>
        <end position="422"/>
    </location>
</feature>
<dbReference type="SUPFAM" id="SSF51735">
    <property type="entry name" value="NAD(P)-binding Rossmann-fold domains"/>
    <property type="match status" value="1"/>
</dbReference>
<dbReference type="Pfam" id="PF03720">
    <property type="entry name" value="UDPG_MGDP_dh_C"/>
    <property type="match status" value="1"/>
</dbReference>
<dbReference type="UniPathway" id="UPA00038">
    <property type="reaction ID" value="UER00491"/>
</dbReference>
<evidence type="ECO:0000256" key="5">
    <source>
        <dbReference type="ARBA" id="ARBA00023027"/>
    </source>
</evidence>
<dbReference type="NCBIfam" id="TIGR03026">
    <property type="entry name" value="NDP-sugDHase"/>
    <property type="match status" value="1"/>
</dbReference>
<keyword evidence="13" id="KW-1185">Reference proteome</keyword>
<dbReference type="InterPro" id="IPR008927">
    <property type="entry name" value="6-PGluconate_DH-like_C_sf"/>
</dbReference>
<dbReference type="RefSeq" id="WP_038087241.1">
    <property type="nucleotide sequence ID" value="NZ_JMIR01000011.1"/>
</dbReference>
<evidence type="ECO:0000256" key="4">
    <source>
        <dbReference type="ARBA" id="ARBA00023002"/>
    </source>
</evidence>
<evidence type="ECO:0000256" key="9">
    <source>
        <dbReference type="PIRSR" id="PIRSR500134-2"/>
    </source>
</evidence>
<dbReference type="Pfam" id="PF00984">
    <property type="entry name" value="UDPG_MGDP_dh"/>
    <property type="match status" value="1"/>
</dbReference>
<feature type="binding site" evidence="9">
    <location>
        <begin position="257"/>
        <end position="261"/>
    </location>
    <ligand>
        <name>substrate</name>
    </ligand>
</feature>
<dbReference type="InterPro" id="IPR036291">
    <property type="entry name" value="NAD(P)-bd_dom_sf"/>
</dbReference>
<evidence type="ECO:0000256" key="6">
    <source>
        <dbReference type="ARBA" id="ARBA00047473"/>
    </source>
</evidence>
<proteinExistence type="inferred from homology"/>
<feature type="binding site" evidence="9">
    <location>
        <position position="212"/>
    </location>
    <ligand>
        <name>substrate</name>
    </ligand>
</feature>
<evidence type="ECO:0000259" key="11">
    <source>
        <dbReference type="SMART" id="SM00984"/>
    </source>
</evidence>
<keyword evidence="5 7" id="KW-0520">NAD</keyword>
<gene>
    <name evidence="12" type="ORF">EL26_09720</name>
</gene>
<dbReference type="InterPro" id="IPR001732">
    <property type="entry name" value="UDP-Glc/GDP-Man_DH_N"/>
</dbReference>
<feature type="active site" description="Nucleophile" evidence="8">
    <location>
        <position position="268"/>
    </location>
</feature>
<feature type="binding site" evidence="10">
    <location>
        <position position="271"/>
    </location>
    <ligand>
        <name>NAD(+)</name>
        <dbReference type="ChEBI" id="CHEBI:57540"/>
    </ligand>
</feature>
<evidence type="ECO:0000256" key="2">
    <source>
        <dbReference type="ARBA" id="ARBA00006601"/>
    </source>
</evidence>
<feature type="binding site" evidence="10">
    <location>
        <position position="163"/>
    </location>
    <ligand>
        <name>NAD(+)</name>
        <dbReference type="ChEBI" id="CHEBI:57540"/>
    </ligand>
</feature>
<dbReference type="GO" id="GO:0006065">
    <property type="term" value="P:UDP-glucuronate biosynthetic process"/>
    <property type="evidence" value="ECO:0007669"/>
    <property type="project" value="UniProtKB-UniPathway"/>
</dbReference>
<dbReference type="InterPro" id="IPR014027">
    <property type="entry name" value="UDP-Glc/GDP-Man_DH_C"/>
</dbReference>
<dbReference type="SMART" id="SM00984">
    <property type="entry name" value="UDPG_MGDP_dh_C"/>
    <property type="match status" value="1"/>
</dbReference>
<feature type="binding site" evidence="10">
    <location>
        <position position="86"/>
    </location>
    <ligand>
        <name>NAD(+)</name>
        <dbReference type="ChEBI" id="CHEBI:57540"/>
    </ligand>
</feature>
<dbReference type="Pfam" id="PF03721">
    <property type="entry name" value="UDPG_MGDP_dh_N"/>
    <property type="match status" value="1"/>
</dbReference>